<evidence type="ECO:0000313" key="2">
    <source>
        <dbReference type="EMBL" id="KAL3516355.1"/>
    </source>
</evidence>
<keyword evidence="1" id="KW-0812">Transmembrane</keyword>
<proteinExistence type="predicted"/>
<dbReference type="EMBL" id="JBJUIK010000010">
    <property type="protein sequence ID" value="KAL3516355.1"/>
    <property type="molecule type" value="Genomic_DNA"/>
</dbReference>
<evidence type="ECO:0000313" key="3">
    <source>
        <dbReference type="Proteomes" id="UP001630127"/>
    </source>
</evidence>
<feature type="transmembrane region" description="Helical" evidence="1">
    <location>
        <begin position="12"/>
        <end position="31"/>
    </location>
</feature>
<sequence>MHLILPALCSESKVRVFGVHILVFLGMFVYMKKTKKEKGSQRNAILHPGLPEDFALQTVQEAVKPQKQTKLAQDENQLLENILRRLLQELVKLIVPCLCWLAAVQTGEKVMQYEQSIAEGENTPGQIPRLLDIVLYLCEQEHIESGMIFQLLEDLTEMSTMKNCEDLWCSMTNTRSNIDGIISCESFHLKGSQSFTAIHA</sequence>
<evidence type="ECO:0000256" key="1">
    <source>
        <dbReference type="SAM" id="Phobius"/>
    </source>
</evidence>
<dbReference type="PANTHER" id="PTHR13265:SF0">
    <property type="entry name" value="HPR1"/>
    <property type="match status" value="1"/>
</dbReference>
<comment type="caution">
    <text evidence="2">The sequence shown here is derived from an EMBL/GenBank/DDBJ whole genome shotgun (WGS) entry which is preliminary data.</text>
</comment>
<keyword evidence="3" id="KW-1185">Reference proteome</keyword>
<gene>
    <name evidence="2" type="ORF">ACH5RR_023257</name>
</gene>
<dbReference type="Proteomes" id="UP001630127">
    <property type="component" value="Unassembled WGS sequence"/>
</dbReference>
<name>A0ABD2ZDF6_9GENT</name>
<dbReference type="PANTHER" id="PTHR13265">
    <property type="entry name" value="THO COMPLEX SUBUNIT 1"/>
    <property type="match status" value="1"/>
</dbReference>
<keyword evidence="1" id="KW-0472">Membrane</keyword>
<keyword evidence="1" id="KW-1133">Transmembrane helix</keyword>
<dbReference type="AlphaFoldDB" id="A0ABD2ZDF6"/>
<reference evidence="2 3" key="1">
    <citation type="submission" date="2024-11" db="EMBL/GenBank/DDBJ databases">
        <title>A near-complete genome assembly of Cinchona calisaya.</title>
        <authorList>
            <person name="Lian D.C."/>
            <person name="Zhao X.W."/>
            <person name="Wei L."/>
        </authorList>
    </citation>
    <scope>NUCLEOTIDE SEQUENCE [LARGE SCALE GENOMIC DNA]</scope>
    <source>
        <tissue evidence="2">Nenye</tissue>
    </source>
</reference>
<organism evidence="2 3">
    <name type="scientific">Cinchona calisaya</name>
    <dbReference type="NCBI Taxonomy" id="153742"/>
    <lineage>
        <taxon>Eukaryota</taxon>
        <taxon>Viridiplantae</taxon>
        <taxon>Streptophyta</taxon>
        <taxon>Embryophyta</taxon>
        <taxon>Tracheophyta</taxon>
        <taxon>Spermatophyta</taxon>
        <taxon>Magnoliopsida</taxon>
        <taxon>eudicotyledons</taxon>
        <taxon>Gunneridae</taxon>
        <taxon>Pentapetalae</taxon>
        <taxon>asterids</taxon>
        <taxon>lamiids</taxon>
        <taxon>Gentianales</taxon>
        <taxon>Rubiaceae</taxon>
        <taxon>Cinchonoideae</taxon>
        <taxon>Cinchoneae</taxon>
        <taxon>Cinchona</taxon>
    </lineage>
</organism>
<dbReference type="InterPro" id="IPR021861">
    <property type="entry name" value="THO_THOC1"/>
</dbReference>
<accession>A0ABD2ZDF6</accession>
<protein>
    <submittedName>
        <fullName evidence="2">Uncharacterized protein</fullName>
    </submittedName>
</protein>